<dbReference type="AlphaFoldDB" id="A0A7W9SRZ3"/>
<proteinExistence type="predicted"/>
<dbReference type="EMBL" id="JACHGW010000003">
    <property type="protein sequence ID" value="MBB6051762.1"/>
    <property type="molecule type" value="Genomic_DNA"/>
</dbReference>
<name>A0A7W9SRZ3_ARMRO</name>
<organism evidence="1 2">
    <name type="scientific">Armatimonas rosea</name>
    <dbReference type="NCBI Taxonomy" id="685828"/>
    <lineage>
        <taxon>Bacteria</taxon>
        <taxon>Bacillati</taxon>
        <taxon>Armatimonadota</taxon>
        <taxon>Armatimonadia</taxon>
        <taxon>Armatimonadales</taxon>
        <taxon>Armatimonadaceae</taxon>
        <taxon>Armatimonas</taxon>
    </lineage>
</organism>
<dbReference type="Proteomes" id="UP000520814">
    <property type="component" value="Unassembled WGS sequence"/>
</dbReference>
<comment type="caution">
    <text evidence="1">The sequence shown here is derived from an EMBL/GenBank/DDBJ whole genome shotgun (WGS) entry which is preliminary data.</text>
</comment>
<dbReference type="RefSeq" id="WP_184199404.1">
    <property type="nucleotide sequence ID" value="NZ_JACHGW010000003.1"/>
</dbReference>
<evidence type="ECO:0000313" key="1">
    <source>
        <dbReference type="EMBL" id="MBB6051762.1"/>
    </source>
</evidence>
<protein>
    <submittedName>
        <fullName evidence="1">Uncharacterized protein</fullName>
    </submittedName>
</protein>
<dbReference type="InterPro" id="IPR027056">
    <property type="entry name" value="Gluconate_2DH_su3"/>
</dbReference>
<gene>
    <name evidence="1" type="ORF">HNQ39_003572</name>
</gene>
<keyword evidence="2" id="KW-1185">Reference proteome</keyword>
<reference evidence="1 2" key="1">
    <citation type="submission" date="2020-08" db="EMBL/GenBank/DDBJ databases">
        <title>Genomic Encyclopedia of Type Strains, Phase IV (KMG-IV): sequencing the most valuable type-strain genomes for metagenomic binning, comparative biology and taxonomic classification.</title>
        <authorList>
            <person name="Goeker M."/>
        </authorList>
    </citation>
    <scope>NUCLEOTIDE SEQUENCE [LARGE SCALE GENOMIC DNA]</scope>
    <source>
        <strain evidence="1 2">DSM 23562</strain>
    </source>
</reference>
<evidence type="ECO:0000313" key="2">
    <source>
        <dbReference type="Proteomes" id="UP000520814"/>
    </source>
</evidence>
<sequence length="101" mass="10491">MLTETQRTTLAAFADLVIPPDDAPGGTDAGAVAFVEDLLTHELAPRAAEYAAFLDTLAAGNLTLSPELESTPIFRLAAETIHEAYWTSAAGQQAVGFTVGG</sequence>
<dbReference type="Pfam" id="PF13618">
    <property type="entry name" value="Gluconate_2-dh3"/>
    <property type="match status" value="1"/>
</dbReference>
<accession>A0A7W9SRZ3</accession>